<gene>
    <name evidence="2" type="ORF">GCM10025868_25550</name>
</gene>
<feature type="region of interest" description="Disordered" evidence="1">
    <location>
        <begin position="99"/>
        <end position="133"/>
    </location>
</feature>
<sequence length="133" mass="14215">MRVVEAAAVRHVQAPHPHPAAGGADGPRLRLDRLTPARLPREADLHVVQPDPRDDRDAVPLREAHVRHLVPQADERHVGELVVTALGLLHGQHVDVGAFEPGGDPVDASTDRVHVPGGDAHAVERTAAPRQAP</sequence>
<dbReference type="Proteomes" id="UP001157017">
    <property type="component" value="Unassembled WGS sequence"/>
</dbReference>
<evidence type="ECO:0000313" key="2">
    <source>
        <dbReference type="EMBL" id="GMA87305.1"/>
    </source>
</evidence>
<feature type="compositionally biased region" description="Low complexity" evidence="1">
    <location>
        <begin position="9"/>
        <end position="22"/>
    </location>
</feature>
<keyword evidence="3" id="KW-1185">Reference proteome</keyword>
<feature type="region of interest" description="Disordered" evidence="1">
    <location>
        <begin position="9"/>
        <end position="30"/>
    </location>
</feature>
<name>A0ABQ6JJ91_9ACTN</name>
<reference evidence="3" key="1">
    <citation type="journal article" date="2019" name="Int. J. Syst. Evol. Microbiol.">
        <title>The Global Catalogue of Microorganisms (GCM) 10K type strain sequencing project: providing services to taxonomists for standard genome sequencing and annotation.</title>
        <authorList>
            <consortium name="The Broad Institute Genomics Platform"/>
            <consortium name="The Broad Institute Genome Sequencing Center for Infectious Disease"/>
            <person name="Wu L."/>
            <person name="Ma J."/>
        </authorList>
    </citation>
    <scope>NUCLEOTIDE SEQUENCE [LARGE SCALE GENOMIC DNA]</scope>
    <source>
        <strain evidence="3">NBRC 108730</strain>
    </source>
</reference>
<proteinExistence type="predicted"/>
<protein>
    <submittedName>
        <fullName evidence="2">Uncharacterized protein</fullName>
    </submittedName>
</protein>
<comment type="caution">
    <text evidence="2">The sequence shown here is derived from an EMBL/GenBank/DDBJ whole genome shotgun (WGS) entry which is preliminary data.</text>
</comment>
<evidence type="ECO:0000256" key="1">
    <source>
        <dbReference type="SAM" id="MobiDB-lite"/>
    </source>
</evidence>
<evidence type="ECO:0000313" key="3">
    <source>
        <dbReference type="Proteomes" id="UP001157017"/>
    </source>
</evidence>
<organism evidence="2 3">
    <name type="scientific">Angustibacter aerolatus</name>
    <dbReference type="NCBI Taxonomy" id="1162965"/>
    <lineage>
        <taxon>Bacteria</taxon>
        <taxon>Bacillati</taxon>
        <taxon>Actinomycetota</taxon>
        <taxon>Actinomycetes</taxon>
        <taxon>Kineosporiales</taxon>
        <taxon>Kineosporiaceae</taxon>
    </lineage>
</organism>
<dbReference type="EMBL" id="BSUZ01000001">
    <property type="protein sequence ID" value="GMA87305.1"/>
    <property type="molecule type" value="Genomic_DNA"/>
</dbReference>
<accession>A0ABQ6JJ91</accession>